<evidence type="ECO:0000256" key="2">
    <source>
        <dbReference type="ARBA" id="ARBA00005236"/>
    </source>
</evidence>
<feature type="compositionally biased region" description="Basic residues" evidence="7">
    <location>
        <begin position="61"/>
        <end position="80"/>
    </location>
</feature>
<evidence type="ECO:0000313" key="11">
    <source>
        <dbReference type="Proteomes" id="UP000002700"/>
    </source>
</evidence>
<feature type="domain" description="ABC3 transporter permease C-terminal" evidence="9">
    <location>
        <begin position="582"/>
        <end position="708"/>
    </location>
</feature>
<evidence type="ECO:0000256" key="8">
    <source>
        <dbReference type="SAM" id="Phobius"/>
    </source>
</evidence>
<dbReference type="PANTHER" id="PTHR30489:SF0">
    <property type="entry name" value="LIPOPROTEIN-RELEASING SYSTEM TRANSMEMBRANE PROTEIN LOLE"/>
    <property type="match status" value="1"/>
</dbReference>
<feature type="compositionally biased region" description="Basic and acidic residues" evidence="7">
    <location>
        <begin position="37"/>
        <end position="60"/>
    </location>
</feature>
<evidence type="ECO:0000256" key="6">
    <source>
        <dbReference type="ARBA" id="ARBA00023136"/>
    </source>
</evidence>
<evidence type="ECO:0000256" key="5">
    <source>
        <dbReference type="ARBA" id="ARBA00022989"/>
    </source>
</evidence>
<sequence length="716" mass="77534">MRAREARDGDRPRGERQQDLPARQREGDRARRRVGRHRSEPLHRAERPVRQRQDDAAQHDRLHRPAGRGARHCGRPGHRGALRRRAVGFSRARGRARVPVVQSAARAVRVRERRVSAADGAHAGARARASRRVSARCGGACRQGRASAEPAVGRPAPARRDRARARGGAVARARRRADREPRQRHGPRDHRADARDAARERRVVHRVVARSASAGGGRRRRANSRRAHRRAPPHRAGGARLMHTFMLALRNLQRNRRRSITTLLAMVVGVCAVLLFGGFSKDITFGLQTDFVRRSGHLQIQRHGYYQYGSGNPVAYGIGGYARLIAQLRDDPVLAPMIAVITPTLQFGGIAGNFEAGVSRTVLAQGAIADEQDRMQQWNDYGFPLTPKPYPLVGTAPDAAIVGNGVARVLHLCAPLRVPDCGDGDVARQAAPQAASGASGADAPADVLALAAAEAHAQESGRGERAGAAHIEVLAANAYGAPNVGGFTVAKAEQQGVKELDDVYLAMHLPRAQRLVYGGDAPRVTAIEIQLRHTAQLPAARARLDRLFGGRFEGQPLDVLDFAALNPFYDQTNRMFSMIFGFVFVLIGAIVLFVVSNTMSTAILERTVEIGTLRSMGVRRGGIQALFVCEGALLGVVGASIGVLVALALAFVVNHSGLAWTPPARIDSVALTVRVWGEWRLIALTFVGLAFVAGFSAWLPARHAARLSIVDALRYA</sequence>
<evidence type="ECO:0000256" key="4">
    <source>
        <dbReference type="ARBA" id="ARBA00022692"/>
    </source>
</evidence>
<feature type="region of interest" description="Disordered" evidence="7">
    <location>
        <begin position="145"/>
        <end position="235"/>
    </location>
</feature>
<dbReference type="GO" id="GO:0098797">
    <property type="term" value="C:plasma membrane protein complex"/>
    <property type="evidence" value="ECO:0007669"/>
    <property type="project" value="TreeGrafter"/>
</dbReference>
<dbReference type="EnsemblBacteria" id="ABA52271">
    <property type="protein sequence ID" value="ABA52271"/>
    <property type="gene ID" value="BURPS1710b_A1472"/>
</dbReference>
<dbReference type="AlphaFoldDB" id="Q3JIH4"/>
<dbReference type="InterPro" id="IPR051447">
    <property type="entry name" value="Lipoprotein-release_system"/>
</dbReference>
<organism evidence="10 11">
    <name type="scientific">Burkholderia pseudomallei (strain 1710b)</name>
    <dbReference type="NCBI Taxonomy" id="320372"/>
    <lineage>
        <taxon>Bacteria</taxon>
        <taxon>Pseudomonadati</taxon>
        <taxon>Pseudomonadota</taxon>
        <taxon>Betaproteobacteria</taxon>
        <taxon>Burkholderiales</taxon>
        <taxon>Burkholderiaceae</taxon>
        <taxon>Burkholderia</taxon>
        <taxon>pseudomallei group</taxon>
    </lineage>
</organism>
<keyword evidence="5 8" id="KW-1133">Transmembrane helix</keyword>
<dbReference type="GO" id="GO:0044874">
    <property type="term" value="P:lipoprotein localization to outer membrane"/>
    <property type="evidence" value="ECO:0007669"/>
    <property type="project" value="TreeGrafter"/>
</dbReference>
<feature type="compositionally biased region" description="Basic and acidic residues" evidence="7">
    <location>
        <begin position="1"/>
        <end position="29"/>
    </location>
</feature>
<dbReference type="KEGG" id="bpm:BURPS1710b_A1472"/>
<feature type="compositionally biased region" description="Basic residues" evidence="7">
    <location>
        <begin position="217"/>
        <end position="233"/>
    </location>
</feature>
<dbReference type="PANTHER" id="PTHR30489">
    <property type="entry name" value="LIPOPROTEIN-RELEASING SYSTEM TRANSMEMBRANE PROTEIN LOLE"/>
    <property type="match status" value="1"/>
</dbReference>
<name>Q3JIH4_BURP1</name>
<feature type="transmembrane region" description="Helical" evidence="8">
    <location>
        <begin position="679"/>
        <end position="699"/>
    </location>
</feature>
<evidence type="ECO:0000256" key="3">
    <source>
        <dbReference type="ARBA" id="ARBA00022475"/>
    </source>
</evidence>
<keyword evidence="4 8" id="KW-0812">Transmembrane</keyword>
<reference evidence="10 11" key="1">
    <citation type="submission" date="2005-09" db="EMBL/GenBank/DDBJ databases">
        <authorList>
            <person name="Woods D.E."/>
            <person name="Nierman W.C."/>
        </authorList>
    </citation>
    <scope>NUCLEOTIDE SEQUENCE [LARGE SCALE GENOMIC DNA]</scope>
    <source>
        <strain evidence="10 11">1710b</strain>
    </source>
</reference>
<feature type="transmembrane region" description="Helical" evidence="8">
    <location>
        <begin position="260"/>
        <end position="279"/>
    </location>
</feature>
<protein>
    <submittedName>
        <fullName evidence="10">Putative permease</fullName>
    </submittedName>
</protein>
<evidence type="ECO:0000313" key="10">
    <source>
        <dbReference type="EMBL" id="ABA52271.1"/>
    </source>
</evidence>
<feature type="region of interest" description="Disordered" evidence="7">
    <location>
        <begin position="1"/>
        <end position="80"/>
    </location>
</feature>
<dbReference type="Pfam" id="PF02687">
    <property type="entry name" value="FtsX"/>
    <property type="match status" value="1"/>
</dbReference>
<feature type="compositionally biased region" description="Basic and acidic residues" evidence="7">
    <location>
        <begin position="189"/>
        <end position="201"/>
    </location>
</feature>
<dbReference type="HOGENOM" id="CLU_000604_8_6_4"/>
<evidence type="ECO:0000259" key="9">
    <source>
        <dbReference type="Pfam" id="PF02687"/>
    </source>
</evidence>
<keyword evidence="6 8" id="KW-0472">Membrane</keyword>
<feature type="transmembrane region" description="Helical" evidence="8">
    <location>
        <begin position="575"/>
        <end position="604"/>
    </location>
</feature>
<gene>
    <name evidence="10" type="ordered locus">BURPS1710b_A1472</name>
</gene>
<dbReference type="EMBL" id="CP000125">
    <property type="protein sequence ID" value="ABA52271.1"/>
    <property type="molecule type" value="Genomic_DNA"/>
</dbReference>
<evidence type="ECO:0000256" key="1">
    <source>
        <dbReference type="ARBA" id="ARBA00004651"/>
    </source>
</evidence>
<comment type="similarity">
    <text evidence="2">Belongs to the ABC-4 integral membrane protein family. LolC/E subfamily.</text>
</comment>
<dbReference type="Proteomes" id="UP000002700">
    <property type="component" value="Chromosome II"/>
</dbReference>
<comment type="subcellular location">
    <subcellularLocation>
        <location evidence="1">Cell membrane</location>
        <topology evidence="1">Multi-pass membrane protein</topology>
    </subcellularLocation>
</comment>
<dbReference type="InterPro" id="IPR003838">
    <property type="entry name" value="ABC3_permease_C"/>
</dbReference>
<proteinExistence type="inferred from homology"/>
<keyword evidence="3" id="KW-1003">Cell membrane</keyword>
<accession>Q3JIH4</accession>
<feature type="transmembrane region" description="Helical" evidence="8">
    <location>
        <begin position="625"/>
        <end position="653"/>
    </location>
</feature>
<evidence type="ECO:0000256" key="7">
    <source>
        <dbReference type="SAM" id="MobiDB-lite"/>
    </source>
</evidence>